<keyword evidence="1" id="KW-1133">Transmembrane helix</keyword>
<evidence type="ECO:0000313" key="2">
    <source>
        <dbReference type="EMBL" id="OYR87107.1"/>
    </source>
</evidence>
<comment type="caution">
    <text evidence="3">The sequence shown here is derived from an EMBL/GenBank/DDBJ whole genome shotgun (WGS) entry which is preliminary data.</text>
</comment>
<evidence type="ECO:0000313" key="5">
    <source>
        <dbReference type="Proteomes" id="UP000216316"/>
    </source>
</evidence>
<organism evidence="3 4">
    <name type="scientific">Lactobacillus taiwanensis</name>
    <dbReference type="NCBI Taxonomy" id="508451"/>
    <lineage>
        <taxon>Bacteria</taxon>
        <taxon>Bacillati</taxon>
        <taxon>Bacillota</taxon>
        <taxon>Bacilli</taxon>
        <taxon>Lactobacillales</taxon>
        <taxon>Lactobacillaceae</taxon>
        <taxon>Lactobacillus</taxon>
    </lineage>
</organism>
<dbReference type="AlphaFoldDB" id="A0A256L987"/>
<protein>
    <submittedName>
        <fullName evidence="3">Uncharacterized protein</fullName>
    </submittedName>
</protein>
<reference evidence="4 5" key="3">
    <citation type="submission" date="2017-09" db="EMBL/GenBank/DDBJ databases">
        <title>Tripartite evolution among Lactobacillus johnsonii, Lactobacillus taiwanensis, Lactobacillus reuteri and their rodent host.</title>
        <authorList>
            <person name="Wang T."/>
            <person name="Knowles S."/>
            <person name="Cheng C."/>
        </authorList>
    </citation>
    <scope>NUCLEOTIDE SEQUENCE [LARGE SCALE GENOMIC DNA]</scope>
    <source>
        <strain evidence="3 4">609q</strain>
        <strain evidence="2 5">609u</strain>
    </source>
</reference>
<dbReference type="Proteomes" id="UP000215828">
    <property type="component" value="Unassembled WGS sequence"/>
</dbReference>
<keyword evidence="5" id="KW-1185">Reference proteome</keyword>
<keyword evidence="1" id="KW-0812">Transmembrane</keyword>
<dbReference type="Proteomes" id="UP000216316">
    <property type="component" value="Unassembled WGS sequence"/>
</dbReference>
<feature type="transmembrane region" description="Helical" evidence="1">
    <location>
        <begin position="44"/>
        <end position="69"/>
    </location>
</feature>
<sequence>MVINILSNRSEWTFYFLSSVQFNFTISENNLFIEYPKAAARISVIHFSLFDAIFSLFLIISIFITLSFLPY</sequence>
<keyword evidence="1" id="KW-0472">Membrane</keyword>
<name>A0A256L987_9LACO</name>
<gene>
    <name evidence="2" type="ORF">CBF53_08910</name>
    <name evidence="3" type="ORF">CBF70_09970</name>
</gene>
<evidence type="ECO:0000313" key="3">
    <source>
        <dbReference type="EMBL" id="OYR89978.1"/>
    </source>
</evidence>
<proteinExistence type="predicted"/>
<dbReference type="EMBL" id="NGNV01000055">
    <property type="protein sequence ID" value="OYR87107.1"/>
    <property type="molecule type" value="Genomic_DNA"/>
</dbReference>
<reference evidence="2 5" key="2">
    <citation type="submission" date="2017-05" db="EMBL/GenBank/DDBJ databases">
        <authorList>
            <person name="Lin X.B."/>
            <person name="Stothard P."/>
            <person name="Tasseva G."/>
            <person name="Walter J."/>
        </authorList>
    </citation>
    <scope>NUCLEOTIDE SEQUENCE [LARGE SCALE GENOMIC DNA]</scope>
    <source>
        <strain evidence="2 5">609u</strain>
    </source>
</reference>
<dbReference type="EMBL" id="NGNX01000062">
    <property type="protein sequence ID" value="OYR89978.1"/>
    <property type="molecule type" value="Genomic_DNA"/>
</dbReference>
<evidence type="ECO:0000256" key="1">
    <source>
        <dbReference type="SAM" id="Phobius"/>
    </source>
</evidence>
<accession>A0A256L987</accession>
<reference evidence="3 4" key="1">
    <citation type="submission" date="2017-04" db="EMBL/GenBank/DDBJ databases">
        <authorList>
            <person name="Afonso C.L."/>
            <person name="Miller P.J."/>
            <person name="Scott M.A."/>
            <person name="Spackman E."/>
            <person name="Goraichik I."/>
            <person name="Dimitrov K.M."/>
            <person name="Suarez D.L."/>
            <person name="Swayne D.E."/>
        </authorList>
    </citation>
    <scope>NUCLEOTIDE SEQUENCE [LARGE SCALE GENOMIC DNA]</scope>
    <source>
        <strain evidence="3 4">609q</strain>
    </source>
</reference>
<evidence type="ECO:0000313" key="4">
    <source>
        <dbReference type="Proteomes" id="UP000215828"/>
    </source>
</evidence>